<dbReference type="Proteomes" id="UP001199795">
    <property type="component" value="Unassembled WGS sequence"/>
</dbReference>
<dbReference type="InterPro" id="IPR027417">
    <property type="entry name" value="P-loop_NTPase"/>
</dbReference>
<organism evidence="1 2">
    <name type="scientific">Wocania arenilitoris</name>
    <dbReference type="NCBI Taxonomy" id="2044858"/>
    <lineage>
        <taxon>Bacteria</taxon>
        <taxon>Pseudomonadati</taxon>
        <taxon>Bacteroidota</taxon>
        <taxon>Flavobacteriia</taxon>
        <taxon>Flavobacteriales</taxon>
        <taxon>Flavobacteriaceae</taxon>
        <taxon>Wocania</taxon>
    </lineage>
</organism>
<evidence type="ECO:0000313" key="1">
    <source>
        <dbReference type="EMBL" id="MCF7567949.1"/>
    </source>
</evidence>
<proteinExistence type="predicted"/>
<name>A0AAE3EPQ5_9FLAO</name>
<dbReference type="Gene3D" id="3.40.50.300">
    <property type="entry name" value="P-loop containing nucleotide triphosphate hydrolases"/>
    <property type="match status" value="1"/>
</dbReference>
<evidence type="ECO:0000313" key="2">
    <source>
        <dbReference type="Proteomes" id="UP001199795"/>
    </source>
</evidence>
<sequence>MLYLISGASRAGKTIVAKKLSVQKGISYLSLDWLVMGFTNGIPEYGLHDMLFPDEIAKRFWSFFKSMVESMLWSDIDYIIEGEAILPELIIELLEKHPNKLKICFLGFTNVVVSQKVKEIKQFSCEKNDWLTEKTDDYIKDHVKNMISHSKKIKTSCKKNNLKYFDVSKNFNDVIDDAIAYFKG</sequence>
<dbReference type="EMBL" id="JAKKDU010000006">
    <property type="protein sequence ID" value="MCF7567949.1"/>
    <property type="molecule type" value="Genomic_DNA"/>
</dbReference>
<accession>A0AAE3EPQ5</accession>
<comment type="caution">
    <text evidence="1">The sequence shown here is derived from an EMBL/GenBank/DDBJ whole genome shotgun (WGS) entry which is preliminary data.</text>
</comment>
<dbReference type="RefSeq" id="WP_237239297.1">
    <property type="nucleotide sequence ID" value="NZ_JAKKDU010000006.1"/>
</dbReference>
<dbReference type="AlphaFoldDB" id="A0AAE3EPQ5"/>
<dbReference type="SUPFAM" id="SSF52540">
    <property type="entry name" value="P-loop containing nucleoside triphosphate hydrolases"/>
    <property type="match status" value="1"/>
</dbReference>
<protein>
    <recommendedName>
        <fullName evidence="3">Adenylate kinase</fullName>
    </recommendedName>
</protein>
<gene>
    <name evidence="1" type="ORF">L3X37_06155</name>
</gene>
<reference evidence="1" key="1">
    <citation type="submission" date="2022-01" db="EMBL/GenBank/DDBJ databases">
        <title>Draft genome sequence of Sabulilitoribacter arenilitoris KCTC 52401.</title>
        <authorList>
            <person name="Oh J.-S."/>
        </authorList>
    </citation>
    <scope>NUCLEOTIDE SEQUENCE</scope>
    <source>
        <strain evidence="1">HMF6543</strain>
    </source>
</reference>
<keyword evidence="2" id="KW-1185">Reference proteome</keyword>
<evidence type="ECO:0008006" key="3">
    <source>
        <dbReference type="Google" id="ProtNLM"/>
    </source>
</evidence>